<organism evidence="2 3">
    <name type="scientific">Elysia marginata</name>
    <dbReference type="NCBI Taxonomy" id="1093978"/>
    <lineage>
        <taxon>Eukaryota</taxon>
        <taxon>Metazoa</taxon>
        <taxon>Spiralia</taxon>
        <taxon>Lophotrochozoa</taxon>
        <taxon>Mollusca</taxon>
        <taxon>Gastropoda</taxon>
        <taxon>Heterobranchia</taxon>
        <taxon>Euthyneura</taxon>
        <taxon>Panpulmonata</taxon>
        <taxon>Sacoglossa</taxon>
        <taxon>Placobranchoidea</taxon>
        <taxon>Plakobranchidae</taxon>
        <taxon>Elysia</taxon>
    </lineage>
</organism>
<keyword evidence="3" id="KW-1185">Reference proteome</keyword>
<evidence type="ECO:0000313" key="3">
    <source>
        <dbReference type="Proteomes" id="UP000762676"/>
    </source>
</evidence>
<reference evidence="2 3" key="1">
    <citation type="journal article" date="2021" name="Elife">
        <title>Chloroplast acquisition without the gene transfer in kleptoplastic sea slugs, Plakobranchus ocellatus.</title>
        <authorList>
            <person name="Maeda T."/>
            <person name="Takahashi S."/>
            <person name="Yoshida T."/>
            <person name="Shimamura S."/>
            <person name="Takaki Y."/>
            <person name="Nagai Y."/>
            <person name="Toyoda A."/>
            <person name="Suzuki Y."/>
            <person name="Arimoto A."/>
            <person name="Ishii H."/>
            <person name="Satoh N."/>
            <person name="Nishiyama T."/>
            <person name="Hasebe M."/>
            <person name="Maruyama T."/>
            <person name="Minagawa J."/>
            <person name="Obokata J."/>
            <person name="Shigenobu S."/>
        </authorList>
    </citation>
    <scope>NUCLEOTIDE SEQUENCE [LARGE SCALE GENOMIC DNA]</scope>
</reference>
<feature type="compositionally biased region" description="Basic and acidic residues" evidence="1">
    <location>
        <begin position="1"/>
        <end position="13"/>
    </location>
</feature>
<evidence type="ECO:0000256" key="1">
    <source>
        <dbReference type="SAM" id="MobiDB-lite"/>
    </source>
</evidence>
<dbReference type="EMBL" id="BMAT01013740">
    <property type="protein sequence ID" value="GFS19177.1"/>
    <property type="molecule type" value="Genomic_DNA"/>
</dbReference>
<dbReference type="AlphaFoldDB" id="A0AAV4JCI2"/>
<gene>
    <name evidence="2" type="ORF">ElyMa_006866600</name>
</gene>
<feature type="region of interest" description="Disordered" evidence="1">
    <location>
        <begin position="1"/>
        <end position="44"/>
    </location>
</feature>
<comment type="caution">
    <text evidence="2">The sequence shown here is derived from an EMBL/GenBank/DDBJ whole genome shotgun (WGS) entry which is preliminary data.</text>
</comment>
<evidence type="ECO:0000313" key="2">
    <source>
        <dbReference type="EMBL" id="GFS19177.1"/>
    </source>
</evidence>
<protein>
    <submittedName>
        <fullName evidence="2">Uncharacterized protein</fullName>
    </submittedName>
</protein>
<feature type="compositionally biased region" description="Low complexity" evidence="1">
    <location>
        <begin position="26"/>
        <end position="36"/>
    </location>
</feature>
<accession>A0AAV4JCI2</accession>
<sequence>MGDWGRSSEDSMRLRPSTGASTNSMGAASGARVAAAGGRGGGGGAAAGGGMLVIKNMAAVPMDAAHGIGDCFYAKGRRMKLRVSNHPDLPMTNIDFEWFGQNSCRSRWAPRGGKSDLLRGDHCTRGEENSRKWIHDFGL</sequence>
<dbReference type="Proteomes" id="UP000762676">
    <property type="component" value="Unassembled WGS sequence"/>
</dbReference>
<proteinExistence type="predicted"/>
<name>A0AAV4JCI2_9GAST</name>